<evidence type="ECO:0000313" key="3">
    <source>
        <dbReference type="Proteomes" id="UP000484164"/>
    </source>
</evidence>
<dbReference type="RefSeq" id="WP_151692603.1">
    <property type="nucleotide sequence ID" value="NZ_BMGX01000002.1"/>
</dbReference>
<dbReference type="AlphaFoldDB" id="A0A6L3ZKE5"/>
<dbReference type="InterPro" id="IPR001387">
    <property type="entry name" value="Cro/C1-type_HTH"/>
</dbReference>
<comment type="caution">
    <text evidence="2">The sequence shown here is derived from an EMBL/GenBank/DDBJ whole genome shotgun (WGS) entry which is preliminary data.</text>
</comment>
<dbReference type="CDD" id="cd00093">
    <property type="entry name" value="HTH_XRE"/>
    <property type="match status" value="1"/>
</dbReference>
<gene>
    <name evidence="2" type="ORF">F8C82_05790</name>
</gene>
<reference evidence="2 3" key="1">
    <citation type="submission" date="2019-10" db="EMBL/GenBank/DDBJ databases">
        <title>Genome sequence of Phaeocystidibacter marisrubri JCM30614 (type strain).</title>
        <authorList>
            <person name="Bowman J.P."/>
        </authorList>
    </citation>
    <scope>NUCLEOTIDE SEQUENCE [LARGE SCALE GENOMIC DNA]</scope>
    <source>
        <strain evidence="2 3">JCM 30614</strain>
    </source>
</reference>
<sequence>MQKIDASSIQNSFLDRVKSILPPNTSLAQALSEKLGISLDSAYRRIRGETPISLSEAYILAEALHITFNGLTEESAGIVQFGYTPLYPRKESMEGYLTRLLHNLRMISKQPTAKVVYCSQDIPIFHNIRLEELGKFKLFYWMRSIINVEEFLSQKFSKDVIPEHLMQLCAEIYSEYEKIASVELWSESTVNSTLRQVQYYWESGLFETDDDFFSVIQNLRTLIQQIEESASLGKKTSSENSASYELYISEIELTTNCALVELENQNAVFLGHHTFNMLETTHGVYTEQTQQWFKNMVGKATLVSSVGEKYRYQFFHGVHRKIDELERLALRR</sequence>
<proteinExistence type="predicted"/>
<dbReference type="OrthoDB" id="1098026at2"/>
<evidence type="ECO:0000313" key="2">
    <source>
        <dbReference type="EMBL" id="KAB2817915.1"/>
    </source>
</evidence>
<evidence type="ECO:0000259" key="1">
    <source>
        <dbReference type="PROSITE" id="PS50943"/>
    </source>
</evidence>
<feature type="domain" description="HTH cro/C1-type" evidence="1">
    <location>
        <begin position="29"/>
        <end position="71"/>
    </location>
</feature>
<dbReference type="PROSITE" id="PS50943">
    <property type="entry name" value="HTH_CROC1"/>
    <property type="match status" value="1"/>
</dbReference>
<name>A0A6L3ZKE5_9FLAO</name>
<protein>
    <recommendedName>
        <fullName evidence="1">HTH cro/C1-type domain-containing protein</fullName>
    </recommendedName>
</protein>
<organism evidence="2 3">
    <name type="scientific">Phaeocystidibacter marisrubri</name>
    <dbReference type="NCBI Taxonomy" id="1577780"/>
    <lineage>
        <taxon>Bacteria</taxon>
        <taxon>Pseudomonadati</taxon>
        <taxon>Bacteroidota</taxon>
        <taxon>Flavobacteriia</taxon>
        <taxon>Flavobacteriales</taxon>
        <taxon>Phaeocystidibacteraceae</taxon>
        <taxon>Phaeocystidibacter</taxon>
    </lineage>
</organism>
<dbReference type="EMBL" id="WBVQ01000001">
    <property type="protein sequence ID" value="KAB2817915.1"/>
    <property type="molecule type" value="Genomic_DNA"/>
</dbReference>
<dbReference type="Proteomes" id="UP000484164">
    <property type="component" value="Unassembled WGS sequence"/>
</dbReference>
<keyword evidence="3" id="KW-1185">Reference proteome</keyword>
<accession>A0A6L3ZKE5</accession>